<evidence type="ECO:0000256" key="1">
    <source>
        <dbReference type="ARBA" id="ARBA00000085"/>
    </source>
</evidence>
<dbReference type="CDD" id="cd00075">
    <property type="entry name" value="HATPase"/>
    <property type="match status" value="1"/>
</dbReference>
<dbReference type="SMART" id="SM00387">
    <property type="entry name" value="HATPase_c"/>
    <property type="match status" value="1"/>
</dbReference>
<dbReference type="InterPro" id="IPR011123">
    <property type="entry name" value="Y_Y_Y"/>
</dbReference>
<evidence type="ECO:0000256" key="6">
    <source>
        <dbReference type="ARBA" id="ARBA00023015"/>
    </source>
</evidence>
<dbReference type="GO" id="GO:0003700">
    <property type="term" value="F:DNA-binding transcription factor activity"/>
    <property type="evidence" value="ECO:0007669"/>
    <property type="project" value="InterPro"/>
</dbReference>
<feature type="chain" id="PRO_5036791410" description="histidine kinase" evidence="10">
    <location>
        <begin position="24"/>
        <end position="1434"/>
    </location>
</feature>
<dbReference type="PRINTS" id="PR00344">
    <property type="entry name" value="BCTRLSENSOR"/>
</dbReference>
<dbReference type="InterPro" id="IPR036890">
    <property type="entry name" value="HATPase_C_sf"/>
</dbReference>
<feature type="domain" description="HTH araC/xylS-type" evidence="11">
    <location>
        <begin position="1334"/>
        <end position="1433"/>
    </location>
</feature>
<dbReference type="InterPro" id="IPR001789">
    <property type="entry name" value="Sig_transdc_resp-reg_receiver"/>
</dbReference>
<dbReference type="Pfam" id="PF07494">
    <property type="entry name" value="Reg_prop"/>
    <property type="match status" value="7"/>
</dbReference>
<gene>
    <name evidence="14" type="ORF">JMN32_12765</name>
</gene>
<dbReference type="InterPro" id="IPR009057">
    <property type="entry name" value="Homeodomain-like_sf"/>
</dbReference>
<dbReference type="GO" id="GO:0000155">
    <property type="term" value="F:phosphorelay sensor kinase activity"/>
    <property type="evidence" value="ECO:0007669"/>
    <property type="project" value="InterPro"/>
</dbReference>
<sequence>MYWKKILLFVAALLSLGTSVSSAQHKELKFKRYNSESGLSSSKATCFAQTPDGFLWIGTTDGLNRFDGHSFKVFRNDPDDSLSLCDNYISALFVDHQGKLWIGTQNNGLSRYDEKSGTFISFESEIYNPGTLSNHYVTSITEDADKNLWVGTIMGLNLYDRKRNKFQRYFHEITVSIFPQTIDSLKATQVPTHIITNVATLIGEEFQNERALFRALERSLTDEEQELYKAIILKYSGSKATADHIRALQADSIGNLYIGYETEGLGYFNPKTNRLDIYKHDADDSQSIGNNEVSSLALDNAGLWIGTRSGTLSQYDPQSGKFLRHELPGNSSNIESIIVDSRGTLWVGDSYGLCRYNKTEKKFTRYQHRINDKYSLSSTAVKAIFEDKHKDIWVGCTQGGINLTLGNIPFTHLKHYPDMSGALSKTSVSSVLEDSKGNIWVGYYTMGLDIYNPVTHEVTHLAHEPDVPGGLGKGTVFEIFEDSDNNIWVGTYEGGLQMFNPKENNFITYRHDPNNPETISGNDVRAIEEDTNGKLWIAIHGHGVSVFDKNSETFKSYNADYLNWQNSLSNDWVYTLYIDRAQNVWVGSVFGLSVLRPGTDNFVSYTKENRNLSHNNVRSILEDTHGNLWIGTDNGLNLFNKETTRFSTFFCKDGLPNNTIHGILEDSRNNLWISTNRGLAKFTPNEGTFSNYDVLDGLQSNEFFPGACYKGWSGTLYFGGINGLTTFLPQSIKGDTSGIAIKFTGLKLFNEPISPGQAPLENTLDQTTHLRLDYDQNMVSFRFSGLDFKTPEKVQYAYILEGFDSQWNYVKNRKEATYTNLPPGEYSFKVMAASGNGIWNKNVRVLDISILPPIWKTIPAYILYMGILLALIYYYKQVVIAKERFKSRLEFQNLETKKAHEVDMMKLNFFTSISHELRTPLTLILDPVNKLITERDKMTDAEQDDHFKIVRSSSQRLLKLVNQVLDISAIDAGQIKLAVSKQDIVNFCQSIIETFSFSASLRETELRFSCNKESEAVFFDSDILEKALMNLLSNALKFTPKAGKVSLQLLITDQNHPECPANIKETSPHSKFIKLIVSDNGSGIAREHHSKIFEKFFKVQSHQQGSGIGLTLTKQLIEHHHGTIEVQSKPGEGSRFVIWLPVYKERYSPNEIVKKTVAERVPKESLEENVPWEKDANPDVLVGRSILLLVEDNDDLRKYLKMNLQHEYIVYGTDSAEMALEMAPKIYPDLIIADVMLPGMNGLELCHKVKSTPSLRNLPLILLTSHTSNEHELEGLQTGASDYIGKPFNMLLLKARIKNVLALNQALKSKLDDDTNFESLDIAPQSVQDKSFLNGLLKVIHEHLADEHFSPERLAEMMGLSRSQLYKRVKGLTGLSVSILIRNIRLKKACQLLKSNDLSISQVAYEVGFSDPGYFTKCFKEMYSCPPSEYINSH</sequence>
<dbReference type="InterPro" id="IPR003661">
    <property type="entry name" value="HisK_dim/P_dom"/>
</dbReference>
<dbReference type="PANTHER" id="PTHR43547">
    <property type="entry name" value="TWO-COMPONENT HISTIDINE KINASE"/>
    <property type="match status" value="1"/>
</dbReference>
<feature type="modified residue" description="4-aspartylphosphate" evidence="9">
    <location>
        <position position="1234"/>
    </location>
</feature>
<comment type="catalytic activity">
    <reaction evidence="1">
        <text>ATP + protein L-histidine = ADP + protein N-phospho-L-histidine.</text>
        <dbReference type="EC" id="2.7.13.3"/>
    </reaction>
</comment>
<feature type="domain" description="Response regulatory" evidence="13">
    <location>
        <begin position="1186"/>
        <end position="1301"/>
    </location>
</feature>
<dbReference type="InterPro" id="IPR003594">
    <property type="entry name" value="HATPase_dom"/>
</dbReference>
<name>A0A937FZ72_9BACT</name>
<dbReference type="Pfam" id="PF02518">
    <property type="entry name" value="HATPase_c"/>
    <property type="match status" value="1"/>
</dbReference>
<dbReference type="EC" id="2.7.13.3" evidence="2"/>
<dbReference type="InterPro" id="IPR005467">
    <property type="entry name" value="His_kinase_dom"/>
</dbReference>
<evidence type="ECO:0000259" key="13">
    <source>
        <dbReference type="PROSITE" id="PS50110"/>
    </source>
</evidence>
<keyword evidence="4" id="KW-0808">Transferase</keyword>
<dbReference type="PROSITE" id="PS00041">
    <property type="entry name" value="HTH_ARAC_FAMILY_1"/>
    <property type="match status" value="1"/>
</dbReference>
<dbReference type="SUPFAM" id="SSF46689">
    <property type="entry name" value="Homeodomain-like"/>
    <property type="match status" value="1"/>
</dbReference>
<dbReference type="InterPro" id="IPR004358">
    <property type="entry name" value="Sig_transdc_His_kin-like_C"/>
</dbReference>
<evidence type="ECO:0000256" key="9">
    <source>
        <dbReference type="PROSITE-ProRule" id="PRU00169"/>
    </source>
</evidence>
<dbReference type="PROSITE" id="PS50110">
    <property type="entry name" value="RESPONSE_REGULATORY"/>
    <property type="match status" value="1"/>
</dbReference>
<feature type="signal peptide" evidence="10">
    <location>
        <begin position="1"/>
        <end position="23"/>
    </location>
</feature>
<evidence type="ECO:0000313" key="14">
    <source>
        <dbReference type="EMBL" id="MBL6447186.1"/>
    </source>
</evidence>
<dbReference type="InterPro" id="IPR013783">
    <property type="entry name" value="Ig-like_fold"/>
</dbReference>
<dbReference type="InterPro" id="IPR015943">
    <property type="entry name" value="WD40/YVTN_repeat-like_dom_sf"/>
</dbReference>
<keyword evidence="7" id="KW-0238">DNA-binding</keyword>
<dbReference type="Pfam" id="PF00072">
    <property type="entry name" value="Response_reg"/>
    <property type="match status" value="1"/>
</dbReference>
<dbReference type="Gene3D" id="1.10.10.60">
    <property type="entry name" value="Homeodomain-like"/>
    <property type="match status" value="1"/>
</dbReference>
<comment type="caution">
    <text evidence="14">The sequence shown here is derived from an EMBL/GenBank/DDBJ whole genome shotgun (WGS) entry which is preliminary data.</text>
</comment>
<evidence type="ECO:0000256" key="4">
    <source>
        <dbReference type="ARBA" id="ARBA00022679"/>
    </source>
</evidence>
<dbReference type="SUPFAM" id="SSF52172">
    <property type="entry name" value="CheY-like"/>
    <property type="match status" value="1"/>
</dbReference>
<keyword evidence="6" id="KW-0805">Transcription regulation</keyword>
<protein>
    <recommendedName>
        <fullName evidence="2">histidine kinase</fullName>
        <ecNumber evidence="2">2.7.13.3</ecNumber>
    </recommendedName>
</protein>
<reference evidence="14" key="1">
    <citation type="submission" date="2021-01" db="EMBL/GenBank/DDBJ databases">
        <title>Fulvivirga kasyanovii gen. nov., sp nov., a novel member of the phylum Bacteroidetes isolated from seawater in a mussel farm.</title>
        <authorList>
            <person name="Zhao L.-H."/>
            <person name="Wang Z.-J."/>
        </authorList>
    </citation>
    <scope>NUCLEOTIDE SEQUENCE</scope>
    <source>
        <strain evidence="14">29W222</strain>
    </source>
</reference>
<evidence type="ECO:0000256" key="10">
    <source>
        <dbReference type="SAM" id="SignalP"/>
    </source>
</evidence>
<evidence type="ECO:0000256" key="7">
    <source>
        <dbReference type="ARBA" id="ARBA00023125"/>
    </source>
</evidence>
<dbReference type="FunFam" id="3.30.565.10:FF:000006">
    <property type="entry name" value="Sensor histidine kinase WalK"/>
    <property type="match status" value="1"/>
</dbReference>
<dbReference type="SMART" id="SM00448">
    <property type="entry name" value="REC"/>
    <property type="match status" value="1"/>
</dbReference>
<dbReference type="GO" id="GO:0043565">
    <property type="term" value="F:sequence-specific DNA binding"/>
    <property type="evidence" value="ECO:0007669"/>
    <property type="project" value="InterPro"/>
</dbReference>
<evidence type="ECO:0000256" key="5">
    <source>
        <dbReference type="ARBA" id="ARBA00022777"/>
    </source>
</evidence>
<dbReference type="Pfam" id="PF07495">
    <property type="entry name" value="Y_Y_Y"/>
    <property type="match status" value="1"/>
</dbReference>
<dbReference type="InterPro" id="IPR018060">
    <property type="entry name" value="HTH_AraC"/>
</dbReference>
<dbReference type="SMART" id="SM00388">
    <property type="entry name" value="HisKA"/>
    <property type="match status" value="1"/>
</dbReference>
<keyword evidence="10" id="KW-0732">Signal</keyword>
<dbReference type="PROSITE" id="PS50109">
    <property type="entry name" value="HIS_KIN"/>
    <property type="match status" value="1"/>
</dbReference>
<dbReference type="SUPFAM" id="SSF47384">
    <property type="entry name" value="Homodimeric domain of signal transducing histidine kinase"/>
    <property type="match status" value="1"/>
</dbReference>
<dbReference type="InterPro" id="IPR011110">
    <property type="entry name" value="Reg_prop"/>
</dbReference>
<keyword evidence="15" id="KW-1185">Reference proteome</keyword>
<keyword evidence="8" id="KW-0804">Transcription</keyword>
<keyword evidence="3 9" id="KW-0597">Phosphoprotein</keyword>
<feature type="domain" description="Histidine kinase" evidence="12">
    <location>
        <begin position="912"/>
        <end position="1144"/>
    </location>
</feature>
<keyword evidence="5" id="KW-0418">Kinase</keyword>
<dbReference type="Gene3D" id="3.30.565.10">
    <property type="entry name" value="Histidine kinase-like ATPase, C-terminal domain"/>
    <property type="match status" value="1"/>
</dbReference>
<dbReference type="PANTHER" id="PTHR43547:SF2">
    <property type="entry name" value="HYBRID SIGNAL TRANSDUCTION HISTIDINE KINASE C"/>
    <property type="match status" value="1"/>
</dbReference>
<evidence type="ECO:0000256" key="8">
    <source>
        <dbReference type="ARBA" id="ARBA00023163"/>
    </source>
</evidence>
<evidence type="ECO:0000259" key="12">
    <source>
        <dbReference type="PROSITE" id="PS50109"/>
    </source>
</evidence>
<dbReference type="CDD" id="cd17574">
    <property type="entry name" value="REC_OmpR"/>
    <property type="match status" value="1"/>
</dbReference>
<dbReference type="Pfam" id="PF00512">
    <property type="entry name" value="HisKA"/>
    <property type="match status" value="1"/>
</dbReference>
<dbReference type="RefSeq" id="WP_202856709.1">
    <property type="nucleotide sequence ID" value="NZ_JAEUGD010000042.1"/>
</dbReference>
<evidence type="ECO:0000313" key="15">
    <source>
        <dbReference type="Proteomes" id="UP000614216"/>
    </source>
</evidence>
<dbReference type="Proteomes" id="UP000614216">
    <property type="component" value="Unassembled WGS sequence"/>
</dbReference>
<organism evidence="14 15">
    <name type="scientific">Fulvivirga marina</name>
    <dbReference type="NCBI Taxonomy" id="2494733"/>
    <lineage>
        <taxon>Bacteria</taxon>
        <taxon>Pseudomonadati</taxon>
        <taxon>Bacteroidota</taxon>
        <taxon>Cytophagia</taxon>
        <taxon>Cytophagales</taxon>
        <taxon>Fulvivirgaceae</taxon>
        <taxon>Fulvivirga</taxon>
    </lineage>
</organism>
<dbReference type="Gene3D" id="3.40.50.2300">
    <property type="match status" value="1"/>
</dbReference>
<proteinExistence type="predicted"/>
<dbReference type="InterPro" id="IPR036097">
    <property type="entry name" value="HisK_dim/P_sf"/>
</dbReference>
<dbReference type="Gene3D" id="1.10.287.130">
    <property type="match status" value="1"/>
</dbReference>
<dbReference type="Gene3D" id="2.60.40.10">
    <property type="entry name" value="Immunoglobulins"/>
    <property type="match status" value="1"/>
</dbReference>
<dbReference type="SUPFAM" id="SSF63829">
    <property type="entry name" value="Calcium-dependent phosphotriesterase"/>
    <property type="match status" value="3"/>
</dbReference>
<evidence type="ECO:0000259" key="11">
    <source>
        <dbReference type="PROSITE" id="PS01124"/>
    </source>
</evidence>
<evidence type="ECO:0000256" key="2">
    <source>
        <dbReference type="ARBA" id="ARBA00012438"/>
    </source>
</evidence>
<dbReference type="PROSITE" id="PS01124">
    <property type="entry name" value="HTH_ARAC_FAMILY_2"/>
    <property type="match status" value="1"/>
</dbReference>
<evidence type="ECO:0000256" key="3">
    <source>
        <dbReference type="ARBA" id="ARBA00022553"/>
    </source>
</evidence>
<dbReference type="CDD" id="cd00082">
    <property type="entry name" value="HisKA"/>
    <property type="match status" value="1"/>
</dbReference>
<dbReference type="FunFam" id="2.60.40.10:FF:000791">
    <property type="entry name" value="Two-component system sensor histidine kinase/response regulator"/>
    <property type="match status" value="1"/>
</dbReference>
<dbReference type="InterPro" id="IPR011006">
    <property type="entry name" value="CheY-like_superfamily"/>
</dbReference>
<dbReference type="EMBL" id="JAEUGD010000042">
    <property type="protein sequence ID" value="MBL6447186.1"/>
    <property type="molecule type" value="Genomic_DNA"/>
</dbReference>
<accession>A0A937FZ72</accession>
<dbReference type="SUPFAM" id="SSF55874">
    <property type="entry name" value="ATPase domain of HSP90 chaperone/DNA topoisomerase II/histidine kinase"/>
    <property type="match status" value="1"/>
</dbReference>
<dbReference type="InterPro" id="IPR018062">
    <property type="entry name" value="HTH_AraC-typ_CS"/>
</dbReference>
<dbReference type="Gene3D" id="2.130.10.10">
    <property type="entry name" value="YVTN repeat-like/Quinoprotein amine dehydrogenase"/>
    <property type="match status" value="3"/>
</dbReference>
<dbReference type="SMART" id="SM00342">
    <property type="entry name" value="HTH_ARAC"/>
    <property type="match status" value="1"/>
</dbReference>
<dbReference type="Pfam" id="PF12833">
    <property type="entry name" value="HTH_18"/>
    <property type="match status" value="1"/>
</dbReference>